<dbReference type="SUPFAM" id="SSF54593">
    <property type="entry name" value="Glyoxalase/Bleomycin resistance protein/Dihydroxybiphenyl dioxygenase"/>
    <property type="match status" value="1"/>
</dbReference>
<dbReference type="OrthoDB" id="4265398at2"/>
<gene>
    <name evidence="2" type="ORF">AUMI_10500</name>
</gene>
<dbReference type="PANTHER" id="PTHR36503:SF2">
    <property type="entry name" value="BLR2408 PROTEIN"/>
    <property type="match status" value="1"/>
</dbReference>
<sequence>MVNSLFVNLPIANLKNSVEFFTGLGFTFNPQFTDEQSTCMIVNDNIFIMLLEHAKFESFIEKKIAPKDTAEAIFGLSCDSAEDVRTLCEKAFSLGARKVNEPEDIGFMFSWGFEDLDGHLWDVFWMNPDHILD</sequence>
<dbReference type="KEGG" id="amin:AUMI_10500"/>
<dbReference type="EMBL" id="AP017457">
    <property type="protein sequence ID" value="BAU98593.1"/>
    <property type="molecule type" value="Genomic_DNA"/>
</dbReference>
<protein>
    <submittedName>
        <fullName evidence="2">Glyoxalase/bleomycin resistance protein/dioxygenase</fullName>
    </submittedName>
</protein>
<dbReference type="Pfam" id="PF22677">
    <property type="entry name" value="Ble-like_N"/>
    <property type="match status" value="1"/>
</dbReference>
<dbReference type="GO" id="GO:0051213">
    <property type="term" value="F:dioxygenase activity"/>
    <property type="evidence" value="ECO:0007669"/>
    <property type="project" value="UniProtKB-KW"/>
</dbReference>
<accession>A0A173LUU3</accession>
<evidence type="ECO:0000313" key="2">
    <source>
        <dbReference type="EMBL" id="BAU98593.1"/>
    </source>
</evidence>
<dbReference type="RefSeq" id="WP_096380048.1">
    <property type="nucleotide sequence ID" value="NZ_AP017457.1"/>
</dbReference>
<proteinExistence type="predicted"/>
<dbReference type="Proteomes" id="UP000243847">
    <property type="component" value="Chromosome sequence1"/>
</dbReference>
<organism evidence="2 3">
    <name type="scientific">Aurantimicrobium minutum</name>
    <dbReference type="NCBI Taxonomy" id="708131"/>
    <lineage>
        <taxon>Bacteria</taxon>
        <taxon>Bacillati</taxon>
        <taxon>Actinomycetota</taxon>
        <taxon>Actinomycetes</taxon>
        <taxon>Micrococcales</taxon>
        <taxon>Microbacteriaceae</taxon>
        <taxon>Aurantimicrobium</taxon>
    </lineage>
</organism>
<dbReference type="GeneID" id="80451231"/>
<dbReference type="InterPro" id="IPR053863">
    <property type="entry name" value="Glyoxy/Ble-like_N"/>
</dbReference>
<dbReference type="PANTHER" id="PTHR36503">
    <property type="entry name" value="BLR2520 PROTEIN"/>
    <property type="match status" value="1"/>
</dbReference>
<keyword evidence="2" id="KW-0223">Dioxygenase</keyword>
<name>A0A173LUU3_9MICO</name>
<feature type="domain" description="Glyoxalase/Bleomycin resistance-like N-terminal" evidence="1">
    <location>
        <begin position="4"/>
        <end position="42"/>
    </location>
</feature>
<keyword evidence="2" id="KW-0560">Oxidoreductase</keyword>
<dbReference type="AlphaFoldDB" id="A0A173LUU3"/>
<dbReference type="InterPro" id="IPR029068">
    <property type="entry name" value="Glyas_Bleomycin-R_OHBP_Dase"/>
</dbReference>
<reference evidence="2 3" key="1">
    <citation type="journal article" date="2016" name="Genome Announc.">
        <title>Complete Genome Sequence of Aurantimicrobium minutum Type Strain KNCT, a Planktonic Ultramicrobacterium Isolated from River Water.</title>
        <authorList>
            <person name="Nakai R."/>
            <person name="Fujisawa T."/>
            <person name="Nakamura Y."/>
            <person name="Nishide H."/>
            <person name="Uchiyama I."/>
            <person name="Baba T."/>
            <person name="Toyoda A."/>
            <person name="Fujiyama A."/>
            <person name="Naganuma T."/>
            <person name="Niki H."/>
        </authorList>
    </citation>
    <scope>NUCLEOTIDE SEQUENCE [LARGE SCALE GENOMIC DNA]</scope>
    <source>
        <strain evidence="2 3">KNC</strain>
    </source>
</reference>
<evidence type="ECO:0000313" key="3">
    <source>
        <dbReference type="Proteomes" id="UP000243847"/>
    </source>
</evidence>
<dbReference type="Gene3D" id="3.10.180.10">
    <property type="entry name" value="2,3-Dihydroxybiphenyl 1,2-Dioxygenase, domain 1"/>
    <property type="match status" value="1"/>
</dbReference>
<evidence type="ECO:0000259" key="1">
    <source>
        <dbReference type="Pfam" id="PF22677"/>
    </source>
</evidence>